<protein>
    <submittedName>
        <fullName evidence="1">Uncharacterized protein</fullName>
    </submittedName>
</protein>
<evidence type="ECO:0000313" key="2">
    <source>
        <dbReference type="Proteomes" id="UP000694521"/>
    </source>
</evidence>
<dbReference type="Proteomes" id="UP000694521">
    <property type="component" value="Unplaced"/>
</dbReference>
<reference evidence="1" key="1">
    <citation type="submission" date="2025-08" db="UniProtKB">
        <authorList>
            <consortium name="Ensembl"/>
        </authorList>
    </citation>
    <scope>IDENTIFICATION</scope>
</reference>
<organism evidence="1 2">
    <name type="scientific">Anser cygnoides</name>
    <name type="common">Swan goose</name>
    <dbReference type="NCBI Taxonomy" id="8845"/>
    <lineage>
        <taxon>Eukaryota</taxon>
        <taxon>Metazoa</taxon>
        <taxon>Chordata</taxon>
        <taxon>Craniata</taxon>
        <taxon>Vertebrata</taxon>
        <taxon>Euteleostomi</taxon>
        <taxon>Archelosauria</taxon>
        <taxon>Archosauria</taxon>
        <taxon>Dinosauria</taxon>
        <taxon>Saurischia</taxon>
        <taxon>Theropoda</taxon>
        <taxon>Coelurosauria</taxon>
        <taxon>Aves</taxon>
        <taxon>Neognathae</taxon>
        <taxon>Galloanserae</taxon>
        <taxon>Anseriformes</taxon>
        <taxon>Anatidae</taxon>
        <taxon>Anserinae</taxon>
        <taxon>Anser</taxon>
    </lineage>
</organism>
<accession>A0A8B9E2D6</accession>
<sequence length="52" mass="5871">MKPCIAYRISKTNTKKMGKYTMGHTKQLVQYNCCFASIIPTFIKKKGPNGNS</sequence>
<name>A0A8B9E2D6_ANSCY</name>
<keyword evidence="2" id="KW-1185">Reference proteome</keyword>
<reference evidence="1" key="2">
    <citation type="submission" date="2025-09" db="UniProtKB">
        <authorList>
            <consortium name="Ensembl"/>
        </authorList>
    </citation>
    <scope>IDENTIFICATION</scope>
</reference>
<dbReference type="Ensembl" id="ENSACDT00005017696.1">
    <property type="protein sequence ID" value="ENSACDP00005014721.1"/>
    <property type="gene ID" value="ENSACDG00005010785.1"/>
</dbReference>
<dbReference type="AlphaFoldDB" id="A0A8B9E2D6"/>
<evidence type="ECO:0000313" key="1">
    <source>
        <dbReference type="Ensembl" id="ENSACDP00005014721.1"/>
    </source>
</evidence>
<proteinExistence type="predicted"/>